<evidence type="ECO:0000313" key="1">
    <source>
        <dbReference type="EMBL" id="RDU22253.1"/>
    </source>
</evidence>
<accession>A0A371ARQ9</accession>
<proteinExistence type="predicted"/>
<sequence length="71" mass="8145">MSDFKIIEQGAAKLLLNSWIQQVGKIQTDYKDDFADMDFENTEFDDELEQVKNAIDSHCNQLISDMNESGI</sequence>
<comment type="caution">
    <text evidence="1">The sequence shown here is derived from an EMBL/GenBank/DDBJ whole genome shotgun (WGS) entry which is preliminary data.</text>
</comment>
<dbReference type="RefSeq" id="WP_115483434.1">
    <property type="nucleotide sequence ID" value="NZ_QRCT01000050.1"/>
</dbReference>
<reference evidence="1 2" key="1">
    <citation type="submission" date="2018-07" db="EMBL/GenBank/DDBJ databases">
        <title>Anaerosacharophilus polymeroproducens gen. nov. sp. nov., an anaerobic bacterium isolated from salt field.</title>
        <authorList>
            <person name="Kim W."/>
            <person name="Yang S.-H."/>
            <person name="Oh J."/>
            <person name="Lee J.-H."/>
            <person name="Kwon K.K."/>
        </authorList>
    </citation>
    <scope>NUCLEOTIDE SEQUENCE [LARGE SCALE GENOMIC DNA]</scope>
    <source>
        <strain evidence="1 2">MCWD5</strain>
    </source>
</reference>
<dbReference type="Proteomes" id="UP000255036">
    <property type="component" value="Unassembled WGS sequence"/>
</dbReference>
<keyword evidence="2" id="KW-1185">Reference proteome</keyword>
<evidence type="ECO:0000313" key="2">
    <source>
        <dbReference type="Proteomes" id="UP000255036"/>
    </source>
</evidence>
<gene>
    <name evidence="1" type="ORF">DWV06_17180</name>
</gene>
<protein>
    <submittedName>
        <fullName evidence="1">Uncharacterized protein</fullName>
    </submittedName>
</protein>
<name>A0A371ARQ9_9FIRM</name>
<organism evidence="1 2">
    <name type="scientific">Anaerosacchariphilus polymeriproducens</name>
    <dbReference type="NCBI Taxonomy" id="1812858"/>
    <lineage>
        <taxon>Bacteria</taxon>
        <taxon>Bacillati</taxon>
        <taxon>Bacillota</taxon>
        <taxon>Clostridia</taxon>
        <taxon>Lachnospirales</taxon>
        <taxon>Lachnospiraceae</taxon>
        <taxon>Anaerosacchariphilus</taxon>
    </lineage>
</organism>
<dbReference type="AlphaFoldDB" id="A0A371ARQ9"/>
<dbReference type="EMBL" id="QRCT01000050">
    <property type="protein sequence ID" value="RDU22253.1"/>
    <property type="molecule type" value="Genomic_DNA"/>
</dbReference>